<dbReference type="EMBL" id="MU001495">
    <property type="protein sequence ID" value="KAF2448243.1"/>
    <property type="molecule type" value="Genomic_DNA"/>
</dbReference>
<keyword evidence="3" id="KW-1185">Reference proteome</keyword>
<evidence type="ECO:0000256" key="1">
    <source>
        <dbReference type="SAM" id="Phobius"/>
    </source>
</evidence>
<keyword evidence="1" id="KW-1133">Transmembrane helix</keyword>
<feature type="transmembrane region" description="Helical" evidence="1">
    <location>
        <begin position="25"/>
        <end position="44"/>
    </location>
</feature>
<dbReference type="Proteomes" id="UP000799764">
    <property type="component" value="Unassembled WGS sequence"/>
</dbReference>
<proteinExistence type="predicted"/>
<evidence type="ECO:0000313" key="3">
    <source>
        <dbReference type="Proteomes" id="UP000799764"/>
    </source>
</evidence>
<accession>A0A9P4PRY6</accession>
<gene>
    <name evidence="2" type="ORF">P171DRAFT_428350</name>
</gene>
<dbReference type="AlphaFoldDB" id="A0A9P4PRY6"/>
<reference evidence="2" key="1">
    <citation type="journal article" date="2020" name="Stud. Mycol.">
        <title>101 Dothideomycetes genomes: a test case for predicting lifestyles and emergence of pathogens.</title>
        <authorList>
            <person name="Haridas S."/>
            <person name="Albert R."/>
            <person name="Binder M."/>
            <person name="Bloem J."/>
            <person name="Labutti K."/>
            <person name="Salamov A."/>
            <person name="Andreopoulos B."/>
            <person name="Baker S."/>
            <person name="Barry K."/>
            <person name="Bills G."/>
            <person name="Bluhm B."/>
            <person name="Cannon C."/>
            <person name="Castanera R."/>
            <person name="Culley D."/>
            <person name="Daum C."/>
            <person name="Ezra D."/>
            <person name="Gonzalez J."/>
            <person name="Henrissat B."/>
            <person name="Kuo A."/>
            <person name="Liang C."/>
            <person name="Lipzen A."/>
            <person name="Lutzoni F."/>
            <person name="Magnuson J."/>
            <person name="Mondo S."/>
            <person name="Nolan M."/>
            <person name="Ohm R."/>
            <person name="Pangilinan J."/>
            <person name="Park H.-J."/>
            <person name="Ramirez L."/>
            <person name="Alfaro M."/>
            <person name="Sun H."/>
            <person name="Tritt A."/>
            <person name="Yoshinaga Y."/>
            <person name="Zwiers L.-H."/>
            <person name="Turgeon B."/>
            <person name="Goodwin S."/>
            <person name="Spatafora J."/>
            <person name="Crous P."/>
            <person name="Grigoriev I."/>
        </authorList>
    </citation>
    <scope>NUCLEOTIDE SEQUENCE</scope>
    <source>
        <strain evidence="2">CBS 690.94</strain>
    </source>
</reference>
<evidence type="ECO:0000313" key="2">
    <source>
        <dbReference type="EMBL" id="KAF2448243.1"/>
    </source>
</evidence>
<name>A0A9P4PRY6_9PLEO</name>
<comment type="caution">
    <text evidence="2">The sequence shown here is derived from an EMBL/GenBank/DDBJ whole genome shotgun (WGS) entry which is preliminary data.</text>
</comment>
<protein>
    <submittedName>
        <fullName evidence="2">Uncharacterized protein</fullName>
    </submittedName>
</protein>
<organism evidence="2 3">
    <name type="scientific">Karstenula rhodostoma CBS 690.94</name>
    <dbReference type="NCBI Taxonomy" id="1392251"/>
    <lineage>
        <taxon>Eukaryota</taxon>
        <taxon>Fungi</taxon>
        <taxon>Dikarya</taxon>
        <taxon>Ascomycota</taxon>
        <taxon>Pezizomycotina</taxon>
        <taxon>Dothideomycetes</taxon>
        <taxon>Pleosporomycetidae</taxon>
        <taxon>Pleosporales</taxon>
        <taxon>Massarineae</taxon>
        <taxon>Didymosphaeriaceae</taxon>
        <taxon>Karstenula</taxon>
    </lineage>
</organism>
<keyword evidence="1" id="KW-0472">Membrane</keyword>
<keyword evidence="1" id="KW-0812">Transmembrane</keyword>
<sequence>MTSTFLPASQHATFNSSSALTMSPLLLKVVFGYSTALGLFIVAAPRDLEVDTQLSAPSAASTQSSAYHESQAEIFVKQLPKTLYAVPIKTQFNHRVPEPTGTLPSFQRCMALKTSVPTPSS</sequence>